<proteinExistence type="predicted"/>
<dbReference type="Proteomes" id="UP001347796">
    <property type="component" value="Unassembled WGS sequence"/>
</dbReference>
<sequence>MGHYTSQKRVKYTTYTEIVNQTLFYNPNILLNSKPLYFPNYVSKRLRKIYDISYVFVPGLLPTHSIIDCFDLDEDSDDDCKHEEILTKQYKQIVASLPRDWVDFINTNSYSGQTPSNLFIEVEDGRPHQIINFHQKSAMIFLGINMYKNPREWQNGFKKATTSQIGRKSINFNLKSTDMIENDYKIVHDVIWTKEKLYNIGKIDSPYCKLCKTVYSVNNVIEDLKHIFLNCKKLNSLQELVKSIISRDRLHDVQFKFLASVWIPCQKTQPAK</sequence>
<reference evidence="1 2" key="1">
    <citation type="submission" date="2024-01" db="EMBL/GenBank/DDBJ databases">
        <title>The genome of the rayed Mediterranean limpet Patella caerulea (Linnaeus, 1758).</title>
        <authorList>
            <person name="Anh-Thu Weber A."/>
            <person name="Halstead-Nussloch G."/>
        </authorList>
    </citation>
    <scope>NUCLEOTIDE SEQUENCE [LARGE SCALE GENOMIC DNA]</scope>
    <source>
        <strain evidence="1">AATW-2023a</strain>
        <tissue evidence="1">Whole specimen</tissue>
    </source>
</reference>
<accession>A0AAN8JIH3</accession>
<evidence type="ECO:0000313" key="1">
    <source>
        <dbReference type="EMBL" id="KAK6175024.1"/>
    </source>
</evidence>
<keyword evidence="2" id="KW-1185">Reference proteome</keyword>
<dbReference type="AlphaFoldDB" id="A0AAN8JIH3"/>
<gene>
    <name evidence="1" type="ORF">SNE40_013565</name>
</gene>
<dbReference type="EMBL" id="JAZGQO010000010">
    <property type="protein sequence ID" value="KAK6175024.1"/>
    <property type="molecule type" value="Genomic_DNA"/>
</dbReference>
<evidence type="ECO:0000313" key="2">
    <source>
        <dbReference type="Proteomes" id="UP001347796"/>
    </source>
</evidence>
<name>A0AAN8JIH3_PATCE</name>
<comment type="caution">
    <text evidence="1">The sequence shown here is derived from an EMBL/GenBank/DDBJ whole genome shotgun (WGS) entry which is preliminary data.</text>
</comment>
<protein>
    <submittedName>
        <fullName evidence="1">Uncharacterized protein</fullName>
    </submittedName>
</protein>
<organism evidence="1 2">
    <name type="scientific">Patella caerulea</name>
    <name type="common">Rayed Mediterranean limpet</name>
    <dbReference type="NCBI Taxonomy" id="87958"/>
    <lineage>
        <taxon>Eukaryota</taxon>
        <taxon>Metazoa</taxon>
        <taxon>Spiralia</taxon>
        <taxon>Lophotrochozoa</taxon>
        <taxon>Mollusca</taxon>
        <taxon>Gastropoda</taxon>
        <taxon>Patellogastropoda</taxon>
        <taxon>Patelloidea</taxon>
        <taxon>Patellidae</taxon>
        <taxon>Patella</taxon>
    </lineage>
</organism>